<feature type="compositionally biased region" description="Polar residues" evidence="1">
    <location>
        <begin position="1"/>
        <end position="28"/>
    </location>
</feature>
<feature type="compositionally biased region" description="Polar residues" evidence="1">
    <location>
        <begin position="72"/>
        <end position="106"/>
    </location>
</feature>
<reference evidence="4" key="1">
    <citation type="journal article" date="2023" name="Science">
        <title>Genome structures resolve the early diversification of teleost fishes.</title>
        <authorList>
            <person name="Parey E."/>
            <person name="Louis A."/>
            <person name="Montfort J."/>
            <person name="Bouchez O."/>
            <person name="Roques C."/>
            <person name="Iampietro C."/>
            <person name="Lluch J."/>
            <person name="Castinel A."/>
            <person name="Donnadieu C."/>
            <person name="Desvignes T."/>
            <person name="Floi Bucao C."/>
            <person name="Jouanno E."/>
            <person name="Wen M."/>
            <person name="Mejri S."/>
            <person name="Dirks R."/>
            <person name="Jansen H."/>
            <person name="Henkel C."/>
            <person name="Chen W.J."/>
            <person name="Zahm M."/>
            <person name="Cabau C."/>
            <person name="Klopp C."/>
            <person name="Thompson A.W."/>
            <person name="Robinson-Rechavi M."/>
            <person name="Braasch I."/>
            <person name="Lecointre G."/>
            <person name="Bobe J."/>
            <person name="Postlethwait J.H."/>
            <person name="Berthelot C."/>
            <person name="Roest Crollius H."/>
            <person name="Guiguen Y."/>
        </authorList>
    </citation>
    <scope>NUCLEOTIDE SEQUENCE</scope>
    <source>
        <strain evidence="4">NC1722</strain>
    </source>
</reference>
<dbReference type="InterPro" id="IPR055355">
    <property type="entry name" value="ZP-C"/>
</dbReference>
<evidence type="ECO:0000256" key="1">
    <source>
        <dbReference type="SAM" id="MobiDB-lite"/>
    </source>
</evidence>
<feature type="compositionally biased region" description="Polar residues" evidence="1">
    <location>
        <begin position="193"/>
        <end position="203"/>
    </location>
</feature>
<dbReference type="Pfam" id="PF00100">
    <property type="entry name" value="Zona_pellucida"/>
    <property type="match status" value="1"/>
</dbReference>
<dbReference type="Proteomes" id="UP001221898">
    <property type="component" value="Unassembled WGS sequence"/>
</dbReference>
<feature type="region of interest" description="Disordered" evidence="1">
    <location>
        <begin position="636"/>
        <end position="656"/>
    </location>
</feature>
<dbReference type="AlphaFoldDB" id="A0AAD7RVY7"/>
<name>A0AAD7RVY7_9TELE</name>
<keyword evidence="2" id="KW-0812">Transmembrane</keyword>
<evidence type="ECO:0000256" key="2">
    <source>
        <dbReference type="SAM" id="Phobius"/>
    </source>
</evidence>
<evidence type="ECO:0000313" key="4">
    <source>
        <dbReference type="EMBL" id="KAJ8391270.1"/>
    </source>
</evidence>
<sequence>MKKDLANTQGANSPISISNSKAGPSRITQPGVDERESPAGRQSEALPTTIAALPLPSPDPLHSHRKTHTTRRGTLSPTFPTASGPQRNTGSKLSTPQTSMQGQMRGTQPWKESPSTPPEGASVGFSANSGTFFTTIGCDKTLSALSKSPATLTVNRGAGFDFEDDGRKPAERDARLSPAEMTTSPRVFHFTAVKTQPSRQSQESDGASDGGGRDRAVTAEPLNASFPETHRTTKLNGASLFNRSGGFGHSPSGITAAFRPAAPRESETSILRCPGCFTSTSSTRHSQPSLGLLLEISLPLSAREEVQRVTRVAREIGTTPPSVTELLLRFPGEIGTSRMPCSIVTGQGSAKACFRATEQTLIPLSTGTGPRLSSLITSSGPGALSAEASAEKRDASSEDDSAPPLGSVSGTEPGTVSEPQVPVTPSEVTLNPPSSGLRRSVMAPTEASVFNRNRETESPEPSGFVTPGPTDVGNETRRSVTNRISDTVQRHLMTPRVAHASEKSGNSVTSFTRTPHNTMPHNSPTEDQPTQVITFLPVYSTESQYASVKTELPPFTSKADTIIQTMRIDDLDSVMSQGLLQTPFTSARLFDEESHTGHGIQVEPSGQDTLHLLAESSFAPTVHLGLGESRSAVGLEPQPMETQSGPPRSGGGGGLDLSVETLTETRKSLTQSGPVLVGKRMRLLSPDSFLGGLAVIPDDTCGTGNYTAEMTLSLERSVLPGDFVPALGSVRVVINLSTNNSLVNLAVQSCCLSPSVHPSDLNATCSVFSRLPVDSSGIRLLPSNLSKRASFTINLFQMINYSTAYLHCDVSVCLRNHAGCARVSESQRGQRNTCMKQCLQRRRSSSRAEQGVATVLTNPNRISFGPLLKGPEFPSFTERTDAAEEERMVVALATVAGCSLATVALLLLWLARRRRMGWRSSPQVEGACCLRSRSIVLA</sequence>
<gene>
    <name evidence="4" type="ORF">AAFF_G00095370</name>
</gene>
<evidence type="ECO:0000313" key="5">
    <source>
        <dbReference type="Proteomes" id="UP001221898"/>
    </source>
</evidence>
<feature type="transmembrane region" description="Helical" evidence="2">
    <location>
        <begin position="888"/>
        <end position="911"/>
    </location>
</feature>
<keyword evidence="2" id="KW-1133">Transmembrane helix</keyword>
<feature type="region of interest" description="Disordered" evidence="1">
    <location>
        <begin position="364"/>
        <end position="476"/>
    </location>
</feature>
<dbReference type="InterPro" id="IPR042235">
    <property type="entry name" value="ZP-C_dom"/>
</dbReference>
<evidence type="ECO:0000259" key="3">
    <source>
        <dbReference type="Pfam" id="PF00100"/>
    </source>
</evidence>
<feature type="region of interest" description="Disordered" evidence="1">
    <location>
        <begin position="1"/>
        <end position="126"/>
    </location>
</feature>
<dbReference type="EMBL" id="JAINUG010000160">
    <property type="protein sequence ID" value="KAJ8391270.1"/>
    <property type="molecule type" value="Genomic_DNA"/>
</dbReference>
<comment type="caution">
    <text evidence="4">The sequence shown here is derived from an EMBL/GenBank/DDBJ whole genome shotgun (WGS) entry which is preliminary data.</text>
</comment>
<dbReference type="Gene3D" id="2.60.40.4100">
    <property type="entry name" value="Zona pellucida, ZP-C domain"/>
    <property type="match status" value="1"/>
</dbReference>
<organism evidence="4 5">
    <name type="scientific">Aldrovandia affinis</name>
    <dbReference type="NCBI Taxonomy" id="143900"/>
    <lineage>
        <taxon>Eukaryota</taxon>
        <taxon>Metazoa</taxon>
        <taxon>Chordata</taxon>
        <taxon>Craniata</taxon>
        <taxon>Vertebrata</taxon>
        <taxon>Euteleostomi</taxon>
        <taxon>Actinopterygii</taxon>
        <taxon>Neopterygii</taxon>
        <taxon>Teleostei</taxon>
        <taxon>Notacanthiformes</taxon>
        <taxon>Halosauridae</taxon>
        <taxon>Aldrovandia</taxon>
    </lineage>
</organism>
<feature type="region of interest" description="Disordered" evidence="1">
    <location>
        <begin position="156"/>
        <end position="226"/>
    </location>
</feature>
<feature type="compositionally biased region" description="Polar residues" evidence="1">
    <location>
        <begin position="408"/>
        <end position="418"/>
    </location>
</feature>
<keyword evidence="2" id="KW-0472">Membrane</keyword>
<keyword evidence="5" id="KW-1185">Reference proteome</keyword>
<protein>
    <recommendedName>
        <fullName evidence="3">ZP-C domain-containing protein</fullName>
    </recommendedName>
</protein>
<proteinExistence type="predicted"/>
<accession>A0AAD7RVY7</accession>
<feature type="domain" description="ZP-C" evidence="3">
    <location>
        <begin position="730"/>
        <end position="817"/>
    </location>
</feature>
<feature type="compositionally biased region" description="Basic and acidic residues" evidence="1">
    <location>
        <begin position="165"/>
        <end position="175"/>
    </location>
</feature>